<evidence type="ECO:0000313" key="2">
    <source>
        <dbReference type="Proteomes" id="UP000308886"/>
    </source>
</evidence>
<evidence type="ECO:0000313" key="1">
    <source>
        <dbReference type="EMBL" id="TGX81192.1"/>
    </source>
</evidence>
<gene>
    <name evidence="1" type="ORF">E5358_11295</name>
</gene>
<proteinExistence type="predicted"/>
<accession>A0AC61QNQ8</accession>
<name>A0AC61QNQ8_9BACT</name>
<organism evidence="1 2">
    <name type="scientific">Palleniella muris</name>
    <dbReference type="NCBI Taxonomy" id="3038145"/>
    <lineage>
        <taxon>Bacteria</taxon>
        <taxon>Pseudomonadati</taxon>
        <taxon>Bacteroidota</taxon>
        <taxon>Bacteroidia</taxon>
        <taxon>Bacteroidales</taxon>
        <taxon>Prevotellaceae</taxon>
        <taxon>Palleniella</taxon>
    </lineage>
</organism>
<comment type="caution">
    <text evidence="1">The sequence shown here is derived from an EMBL/GenBank/DDBJ whole genome shotgun (WGS) entry which is preliminary data.</text>
</comment>
<sequence>MQTVTITERFLRYNHECFKNFVIMKRIHLSVMACFLCLCSYCQIFDFGVTGGLTVSNPKDAGSHVGYNIGVKGELVLGEGYNDFFFSPELLLVNKGWKELVYVAEDDSKTLDWNWNLNYLEFPLLVGMRLYKDRKTQLIWEAGPYLAVGLWGDNKFNDDPGLGTSRIFSDKVCERFDCGVKAYAGLEWGRLRCGVNFSYGFMDTMKDQYDVLDKRKMLTYGLQLTYMITK</sequence>
<dbReference type="Proteomes" id="UP000308886">
    <property type="component" value="Unassembled WGS sequence"/>
</dbReference>
<dbReference type="EMBL" id="SRZC01000019">
    <property type="protein sequence ID" value="TGX81192.1"/>
    <property type="molecule type" value="Genomic_DNA"/>
</dbReference>
<reference evidence="1" key="1">
    <citation type="submission" date="2019-04" db="EMBL/GenBank/DDBJ databases">
        <title>Microbes associate with the intestines of laboratory mice.</title>
        <authorList>
            <person name="Navarre W."/>
            <person name="Wong E."/>
            <person name="Huang K."/>
            <person name="Tropini C."/>
            <person name="Ng K."/>
            <person name="Yu B."/>
        </authorList>
    </citation>
    <scope>NUCLEOTIDE SEQUENCE</scope>
    <source>
        <strain evidence="1">NM73_A23</strain>
    </source>
</reference>
<keyword evidence="2" id="KW-1185">Reference proteome</keyword>
<protein>
    <submittedName>
        <fullName evidence="1">PorT family protein</fullName>
    </submittedName>
</protein>